<gene>
    <name evidence="2" type="ORF">Lpp122_1876</name>
</gene>
<dbReference type="AlphaFoldDB" id="A0A8E0I3U7"/>
<comment type="caution">
    <text evidence="2">The sequence shown here is derived from an EMBL/GenBank/DDBJ whole genome shotgun (WGS) entry which is preliminary data.</text>
</comment>
<accession>A0A8E0I3U7</accession>
<reference evidence="2 3" key="1">
    <citation type="journal article" date="2013" name="PLoS ONE">
        <title>Lactobacillus paracasei comparative genomics: towards species pan-genome definition and exploitation of diversity.</title>
        <authorList>
            <person name="Smokvina T."/>
            <person name="Wels M."/>
            <person name="Polka J."/>
            <person name="Chervaux C."/>
            <person name="Brisse S."/>
            <person name="Boekhorst J."/>
            <person name="van Hylckama Vlieg J.E."/>
            <person name="Siezen R.J."/>
        </authorList>
    </citation>
    <scope>NUCLEOTIDE SEQUENCE [LARGE SCALE GENOMIC DNA]</scope>
    <source>
        <strain evidence="2 3">Lpp122</strain>
    </source>
</reference>
<dbReference type="RefSeq" id="WP_016383735.1">
    <property type="nucleotide sequence ID" value="NZ_ANKW01000034.1"/>
</dbReference>
<proteinExistence type="predicted"/>
<dbReference type="EMBL" id="ANKW01000034">
    <property type="protein sequence ID" value="EPC18404.1"/>
    <property type="molecule type" value="Genomic_DNA"/>
</dbReference>
<evidence type="ECO:0000313" key="3">
    <source>
        <dbReference type="Proteomes" id="UP000014281"/>
    </source>
</evidence>
<dbReference type="Gene3D" id="1.20.5.340">
    <property type="match status" value="1"/>
</dbReference>
<feature type="coiled-coil region" evidence="1">
    <location>
        <begin position="3"/>
        <end position="44"/>
    </location>
</feature>
<organism evidence="2 3">
    <name type="scientific">Lacticaseibacillus paracasei subsp. paracasei Lpp122</name>
    <dbReference type="NCBI Taxonomy" id="1256218"/>
    <lineage>
        <taxon>Bacteria</taxon>
        <taxon>Bacillati</taxon>
        <taxon>Bacillota</taxon>
        <taxon>Bacilli</taxon>
        <taxon>Lactobacillales</taxon>
        <taxon>Lactobacillaceae</taxon>
        <taxon>Lacticaseibacillus</taxon>
    </lineage>
</organism>
<sequence length="76" mass="8819">MASTSLENRISAKEKRIKELEAQQKRVQQQLATARRDLKALQADKVNALLTESHMTYEDMAKLLQKQHQQDAPDYH</sequence>
<protein>
    <submittedName>
        <fullName evidence="2">Uncharacterized protein</fullName>
    </submittedName>
</protein>
<name>A0A8E0I3U7_LACPA</name>
<keyword evidence="1" id="KW-0175">Coiled coil</keyword>
<dbReference type="Proteomes" id="UP000014281">
    <property type="component" value="Unassembled WGS sequence"/>
</dbReference>
<evidence type="ECO:0000256" key="1">
    <source>
        <dbReference type="SAM" id="Coils"/>
    </source>
</evidence>
<evidence type="ECO:0000313" key="2">
    <source>
        <dbReference type="EMBL" id="EPC18404.1"/>
    </source>
</evidence>